<proteinExistence type="predicted"/>
<evidence type="ECO:0000313" key="1">
    <source>
        <dbReference type="EMBL" id="POM79360.1"/>
    </source>
</evidence>
<dbReference type="Proteomes" id="UP000237271">
    <property type="component" value="Unassembled WGS sequence"/>
</dbReference>
<accession>A0A2P4YNK2</accession>
<gene>
    <name evidence="1" type="ORF">PHPALM_2994</name>
</gene>
<name>A0A2P4YNK2_9STRA</name>
<sequence length="85" mass="9462">MSLVRFRNLHTPFCVSPGNFGMYQAIREFLDLATRVQVTLFSESLSLHSVQAFSGEELALFLLHTGLPLLLLSQDIQLDLGGPRS</sequence>
<dbReference type="EMBL" id="NCKW01001733">
    <property type="protein sequence ID" value="POM79360.1"/>
    <property type="molecule type" value="Genomic_DNA"/>
</dbReference>
<dbReference type="OrthoDB" id="140196at2759"/>
<comment type="caution">
    <text evidence="1">The sequence shown here is derived from an EMBL/GenBank/DDBJ whole genome shotgun (WGS) entry which is preliminary data.</text>
</comment>
<organism evidence="1 2">
    <name type="scientific">Phytophthora palmivora</name>
    <dbReference type="NCBI Taxonomy" id="4796"/>
    <lineage>
        <taxon>Eukaryota</taxon>
        <taxon>Sar</taxon>
        <taxon>Stramenopiles</taxon>
        <taxon>Oomycota</taxon>
        <taxon>Peronosporomycetes</taxon>
        <taxon>Peronosporales</taxon>
        <taxon>Peronosporaceae</taxon>
        <taxon>Phytophthora</taxon>
    </lineage>
</organism>
<reference evidence="1 2" key="1">
    <citation type="journal article" date="2017" name="Genome Biol. Evol.">
        <title>Phytophthora megakarya and P. palmivora, closely related causal agents of cacao black pod rot, underwent increases in genome sizes and gene numbers by different mechanisms.</title>
        <authorList>
            <person name="Ali S.S."/>
            <person name="Shao J."/>
            <person name="Lary D.J."/>
            <person name="Kronmiller B."/>
            <person name="Shen D."/>
            <person name="Strem M.D."/>
            <person name="Amoako-Attah I."/>
            <person name="Akrofi A.Y."/>
            <person name="Begoude B.A."/>
            <person name="Ten Hoopen G.M."/>
            <person name="Coulibaly K."/>
            <person name="Kebe B.I."/>
            <person name="Melnick R.L."/>
            <person name="Guiltinan M.J."/>
            <person name="Tyler B.M."/>
            <person name="Meinhardt L.W."/>
            <person name="Bailey B.A."/>
        </authorList>
    </citation>
    <scope>NUCLEOTIDE SEQUENCE [LARGE SCALE GENOMIC DNA]</scope>
    <source>
        <strain evidence="2">sbr112.9</strain>
    </source>
</reference>
<dbReference type="AlphaFoldDB" id="A0A2P4YNK2"/>
<keyword evidence="2" id="KW-1185">Reference proteome</keyword>
<evidence type="ECO:0000313" key="2">
    <source>
        <dbReference type="Proteomes" id="UP000237271"/>
    </source>
</evidence>
<protein>
    <submittedName>
        <fullName evidence="1">Uncharacterized protein</fullName>
    </submittedName>
</protein>